<organism evidence="1 2">
    <name type="scientific">Mucilaginibacter pineti</name>
    <dbReference type="NCBI Taxonomy" id="1391627"/>
    <lineage>
        <taxon>Bacteria</taxon>
        <taxon>Pseudomonadati</taxon>
        <taxon>Bacteroidota</taxon>
        <taxon>Sphingobacteriia</taxon>
        <taxon>Sphingobacteriales</taxon>
        <taxon>Sphingobacteriaceae</taxon>
        <taxon>Mucilaginibacter</taxon>
    </lineage>
</organism>
<evidence type="ECO:0000313" key="1">
    <source>
        <dbReference type="EMBL" id="SDD49329.1"/>
    </source>
</evidence>
<reference evidence="1 2" key="1">
    <citation type="submission" date="2016-10" db="EMBL/GenBank/DDBJ databases">
        <authorList>
            <person name="de Groot N.N."/>
        </authorList>
    </citation>
    <scope>NUCLEOTIDE SEQUENCE [LARGE SCALE GENOMIC DNA]</scope>
    <source>
        <strain evidence="1 2">47C3B</strain>
    </source>
</reference>
<dbReference type="EMBL" id="FNAI01000001">
    <property type="protein sequence ID" value="SDD49329.1"/>
    <property type="molecule type" value="Genomic_DNA"/>
</dbReference>
<accession>A0A1G6V6M4</accession>
<evidence type="ECO:0000313" key="2">
    <source>
        <dbReference type="Proteomes" id="UP000199072"/>
    </source>
</evidence>
<protein>
    <submittedName>
        <fullName evidence="1">Uncharacterized protein</fullName>
    </submittedName>
</protein>
<proteinExistence type="predicted"/>
<keyword evidence="2" id="KW-1185">Reference proteome</keyword>
<dbReference type="Proteomes" id="UP000199072">
    <property type="component" value="Unassembled WGS sequence"/>
</dbReference>
<dbReference type="AlphaFoldDB" id="A0A1G6V6M4"/>
<dbReference type="OrthoDB" id="9865919at2"/>
<gene>
    <name evidence="1" type="ORF">SAMN05216464_101887</name>
</gene>
<name>A0A1G6V6M4_9SPHI</name>
<sequence length="385" mass="45017">MSDINFGWSRIILDLDYAFIRKYDLHSLIDPNIFAHIGSVTFNQPGKLKYPFKFPPFKKEQSVPFQNEFLKLFESLIDRYDIKPDPHLSKLLFFAYAYESENQSKKSEIQKQNRLRSNGISLLELLTVPLPEYTRENLCEAFENDDLSPKEVEDRILMYLGVTSNQPESEFMQNDRLDWNKVNNQVFKKLLRRIHADTNTSLEMENGKFLIISKEIGIKFNYNRSGNFSFSSFGANKNVELTQLVFTSLFEEQHREKTDFYDALLDHDFDSNDSSKGLSKILGLWNRSSHHTHNLKNLYDLVKAYLSDNCLIKFTDDSITTRKTNDFLYEYLILLGLSAKLNDNSVSQYTIKGIKENLDRFKKNKTALPTFANAKFRNSFKNLDR</sequence>
<dbReference type="RefSeq" id="WP_091144929.1">
    <property type="nucleotide sequence ID" value="NZ_FNAI01000001.1"/>
</dbReference>